<dbReference type="AlphaFoldDB" id="A0A378JNP3"/>
<dbReference type="EMBL" id="UGOD01000001">
    <property type="protein sequence ID" value="STX52875.1"/>
    <property type="molecule type" value="Genomic_DNA"/>
</dbReference>
<keyword evidence="2" id="KW-0723">Serine/threonine-protein kinase</keyword>
<dbReference type="GO" id="GO:0004674">
    <property type="term" value="F:protein serine/threonine kinase activity"/>
    <property type="evidence" value="ECO:0007669"/>
    <property type="project" value="UniProtKB-KW"/>
</dbReference>
<dbReference type="RefSeq" id="WP_115332401.1">
    <property type="nucleotide sequence ID" value="NZ_CAAAHP010000003.1"/>
</dbReference>
<organism evidence="2 3">
    <name type="scientific">Legionella busanensis</name>
    <dbReference type="NCBI Taxonomy" id="190655"/>
    <lineage>
        <taxon>Bacteria</taxon>
        <taxon>Pseudomonadati</taxon>
        <taxon>Pseudomonadota</taxon>
        <taxon>Gammaproteobacteria</taxon>
        <taxon>Legionellales</taxon>
        <taxon>Legionellaceae</taxon>
        <taxon>Legionella</taxon>
    </lineage>
</organism>
<keyword evidence="2" id="KW-0808">Transferase</keyword>
<sequence>MKKIVGLSKECFSDEALANLSDIQTLNRLIEDHEKEKAKGLLEELLSLKRIQIQTKIIYRNYYDQHVTEDLNFHLFYIWRFHHKEFLESRIQEILEQFPEKILMEMPSPPESRVWANKTTGLKISLFNPKRESRDRWRSEQYREVDSLLDELHREKNRKEEVESEEAGKLKEQRLHQLEEKIVAIILNDIPDKKEKMFKRFHKLQVSTNAALARLFRKMAVSSQGPDSGSSSDIFIHPDHSNFNDFITKLSREQADVLLPEGFNLHYIGGNNNRNWLATHSTEVKKYVVRVEKASGPITDYILREKIIKLEGVSQYIARDIFYYPTEYLQSLGESAVNIAISEYCPRGNLKAYRQAMELNDFPMISAEVLRMTQQLATMASALAQNNMAYMDIKSENFLIRDNDDVITADLKSIVLVKEGKVPKNSISTTPNYAPSEYHRMHSSEVDPKPFMVYQIGLVLYDLAANLNAEDKNELAGQLYDYRNEENKTFELDFSAPIFSTSVGMQIQELITSMINIKSKERPTLDDVIQACEDLRKQCNQSKESSITIEKDLSKDVLSVTLKN</sequence>
<accession>A0A378JNP3</accession>
<name>A0A378JNP3_9GAMM</name>
<gene>
    <name evidence="2" type="ORF">NCTC13316_03001</name>
</gene>
<dbReference type="PANTHER" id="PTHR24362:SF309">
    <property type="entry name" value="PROTEIN KINASE DOMAIN-CONTAINING PROTEIN"/>
    <property type="match status" value="1"/>
</dbReference>
<dbReference type="GO" id="GO:0005524">
    <property type="term" value="F:ATP binding"/>
    <property type="evidence" value="ECO:0007669"/>
    <property type="project" value="InterPro"/>
</dbReference>
<evidence type="ECO:0000259" key="1">
    <source>
        <dbReference type="PROSITE" id="PS50011"/>
    </source>
</evidence>
<dbReference type="Gene3D" id="1.10.510.10">
    <property type="entry name" value="Transferase(Phosphotransferase) domain 1"/>
    <property type="match status" value="1"/>
</dbReference>
<dbReference type="InterPro" id="IPR011009">
    <property type="entry name" value="Kinase-like_dom_sf"/>
</dbReference>
<protein>
    <submittedName>
        <fullName evidence="2">Serine/threonine protein kinase</fullName>
    </submittedName>
</protein>
<dbReference type="SUPFAM" id="SSF56112">
    <property type="entry name" value="Protein kinase-like (PK-like)"/>
    <property type="match status" value="1"/>
</dbReference>
<dbReference type="Pfam" id="PF00069">
    <property type="entry name" value="Pkinase"/>
    <property type="match status" value="1"/>
</dbReference>
<dbReference type="Proteomes" id="UP000254794">
    <property type="component" value="Unassembled WGS sequence"/>
</dbReference>
<dbReference type="PROSITE" id="PS50011">
    <property type="entry name" value="PROTEIN_KINASE_DOM"/>
    <property type="match status" value="1"/>
</dbReference>
<evidence type="ECO:0000313" key="3">
    <source>
        <dbReference type="Proteomes" id="UP000254794"/>
    </source>
</evidence>
<dbReference type="SMART" id="SM00220">
    <property type="entry name" value="S_TKc"/>
    <property type="match status" value="1"/>
</dbReference>
<dbReference type="InterPro" id="IPR000719">
    <property type="entry name" value="Prot_kinase_dom"/>
</dbReference>
<evidence type="ECO:0000313" key="2">
    <source>
        <dbReference type="EMBL" id="STX52875.1"/>
    </source>
</evidence>
<keyword evidence="3" id="KW-1185">Reference proteome</keyword>
<dbReference type="OrthoDB" id="5648427at2"/>
<dbReference type="InterPro" id="IPR008271">
    <property type="entry name" value="Ser/Thr_kinase_AS"/>
</dbReference>
<dbReference type="PROSITE" id="PS00108">
    <property type="entry name" value="PROTEIN_KINASE_ST"/>
    <property type="match status" value="1"/>
</dbReference>
<reference evidence="2 3" key="1">
    <citation type="submission" date="2018-06" db="EMBL/GenBank/DDBJ databases">
        <authorList>
            <consortium name="Pathogen Informatics"/>
            <person name="Doyle S."/>
        </authorList>
    </citation>
    <scope>NUCLEOTIDE SEQUENCE [LARGE SCALE GENOMIC DNA]</scope>
    <source>
        <strain evidence="2 3">NCTC13316</strain>
    </source>
</reference>
<dbReference type="PANTHER" id="PTHR24362">
    <property type="entry name" value="SERINE/THREONINE-PROTEIN KINASE NEK"/>
    <property type="match status" value="1"/>
</dbReference>
<feature type="domain" description="Protein kinase" evidence="1">
    <location>
        <begin position="252"/>
        <end position="536"/>
    </location>
</feature>
<proteinExistence type="predicted"/>
<keyword evidence="2" id="KW-0418">Kinase</keyword>